<sequence>MNFDKSFLSQDDIAEFSPMINQQGTFLSDLDHNIINSQYVTPNPNINAFDNTTFTSQQASASAYPPYDFFNFLECYNDKSLGLETPKSSMDPTFNQPFVGTNFSNKTTPAMIPTGVFPPPFYSENGNSSHTNVTTQTQSSPIVPNIMNAQNYNSVDVFSEPMLSTPSSSTGLRNSPQQFTSPPHAQFQVTPNAKAGPIGLGLNTEQTMATAQTSLQTPPAPPPQMQSLQNLQRQSPSQQSFPVQPPLPLQNHMAKLSPYERANAMFQQQLQQQDYAQLQNDLESTRKFRSESSLNLQALIKQEKEKQDSLNALKQLESPKQRVSKHRRSSAMTIEIKEENDEVEERPGNKEGRQIPPSFQNIQSVDKYDDIDSPTTIEVTSPQSSIEDSSNNANVTDTFRTNNITAEELLEDDHFESLVTPRMDTKEFFEDMVDLDHQLNMEMNGFEYDRSGIATTNNQTPSIPKPGSVDVPSTPKKKKTQASTSTLSSKKKNAKKVLKKSSSFSGSPTLIANPKFQKSKGQFKTLPSPYAGASMGTFPVVNNTSNNASASGKCHAFSSTSPQKRSVSLNQADLFGTVPILELSNQYSFIYEDGQEGVVGGGGAAGATTNSLGRSIGHRRSSSGRRVGSLPDKNFSPNSQSKMFEFQVKLKK</sequence>
<feature type="region of interest" description="Disordered" evidence="1">
    <location>
        <begin position="451"/>
        <end position="506"/>
    </location>
</feature>
<feature type="region of interest" description="Disordered" evidence="1">
    <location>
        <begin position="312"/>
        <end position="398"/>
    </location>
</feature>
<comment type="caution">
    <text evidence="2">The sequence shown here is derived from an EMBL/GenBank/DDBJ whole genome shotgun (WGS) entry which is preliminary data.</text>
</comment>
<evidence type="ECO:0000313" key="3">
    <source>
        <dbReference type="Proteomes" id="UP000669133"/>
    </source>
</evidence>
<feature type="compositionally biased region" description="Polar residues" evidence="1">
    <location>
        <begin position="373"/>
        <end position="398"/>
    </location>
</feature>
<accession>A0A8H7ZFM7</accession>
<dbReference type="AlphaFoldDB" id="A0A8H7ZFM7"/>
<feature type="compositionally biased region" description="Low complexity" evidence="1">
    <location>
        <begin position="231"/>
        <end position="242"/>
    </location>
</feature>
<dbReference type="EMBL" id="JAEOAQ010000003">
    <property type="protein sequence ID" value="KAG5419096.1"/>
    <property type="molecule type" value="Genomic_DNA"/>
</dbReference>
<feature type="compositionally biased region" description="Polar residues" evidence="1">
    <location>
        <begin position="203"/>
        <end position="217"/>
    </location>
</feature>
<dbReference type="RefSeq" id="XP_067548212.1">
    <property type="nucleotide sequence ID" value="XM_067691765.1"/>
</dbReference>
<dbReference type="OrthoDB" id="4025261at2759"/>
<protein>
    <submittedName>
        <fullName evidence="2">Uncharacterized protein</fullName>
    </submittedName>
</protein>
<proteinExistence type="predicted"/>
<evidence type="ECO:0000256" key="1">
    <source>
        <dbReference type="SAM" id="MobiDB-lite"/>
    </source>
</evidence>
<feature type="compositionally biased region" description="Basic residues" evidence="1">
    <location>
        <begin position="489"/>
        <end position="499"/>
    </location>
</feature>
<feature type="region of interest" description="Disordered" evidence="1">
    <location>
        <begin position="608"/>
        <end position="640"/>
    </location>
</feature>
<feature type="compositionally biased region" description="Polar residues" evidence="1">
    <location>
        <begin position="159"/>
        <end position="191"/>
    </location>
</feature>
<name>A0A8H7ZFM7_9ASCO</name>
<evidence type="ECO:0000313" key="2">
    <source>
        <dbReference type="EMBL" id="KAG5419096.1"/>
    </source>
</evidence>
<keyword evidence="3" id="KW-1185">Reference proteome</keyword>
<feature type="compositionally biased region" description="Polar residues" evidence="1">
    <location>
        <begin position="453"/>
        <end position="462"/>
    </location>
</feature>
<organism evidence="2 3">
    <name type="scientific">Candida metapsilosis</name>
    <dbReference type="NCBI Taxonomy" id="273372"/>
    <lineage>
        <taxon>Eukaryota</taxon>
        <taxon>Fungi</taxon>
        <taxon>Dikarya</taxon>
        <taxon>Ascomycota</taxon>
        <taxon>Saccharomycotina</taxon>
        <taxon>Pichiomycetes</taxon>
        <taxon>Debaryomycetaceae</taxon>
        <taxon>Candida/Lodderomyces clade</taxon>
        <taxon>Candida</taxon>
    </lineage>
</organism>
<feature type="region of interest" description="Disordered" evidence="1">
    <location>
        <begin position="159"/>
        <end position="250"/>
    </location>
</feature>
<dbReference type="Proteomes" id="UP000669133">
    <property type="component" value="Unassembled WGS sequence"/>
</dbReference>
<reference evidence="2 3" key="1">
    <citation type="submission" date="2020-12" db="EMBL/GenBank/DDBJ databases">
        <title>Effect of drift, selection, and recombination on the evolution of hybrid genomes in Candida yeast pathogens.</title>
        <authorList>
            <person name="Mixao V."/>
            <person name="Ksiezopolska E."/>
            <person name="Saus E."/>
            <person name="Boekhout T."/>
            <person name="Gacser A."/>
            <person name="Gabaldon T."/>
        </authorList>
    </citation>
    <scope>NUCLEOTIDE SEQUENCE [LARGE SCALE GENOMIC DNA]</scope>
    <source>
        <strain evidence="2 3">BP57</strain>
    </source>
</reference>
<dbReference type="GeneID" id="93651492"/>
<gene>
    <name evidence="2" type="ORF">I9W82_002863</name>
</gene>